<keyword evidence="5" id="KW-0804">Transcription</keyword>
<dbReference type="InterPro" id="IPR036864">
    <property type="entry name" value="Zn2-C6_fun-type_DNA-bd_sf"/>
</dbReference>
<evidence type="ECO:0000313" key="10">
    <source>
        <dbReference type="Proteomes" id="UP001610446"/>
    </source>
</evidence>
<dbReference type="CDD" id="cd12148">
    <property type="entry name" value="fungal_TF_MHR"/>
    <property type="match status" value="1"/>
</dbReference>
<dbReference type="SMART" id="SM00066">
    <property type="entry name" value="GAL4"/>
    <property type="match status" value="1"/>
</dbReference>
<dbReference type="PROSITE" id="PS50048">
    <property type="entry name" value="ZN2_CY6_FUNGAL_2"/>
    <property type="match status" value="1"/>
</dbReference>
<evidence type="ECO:0000256" key="7">
    <source>
        <dbReference type="SAM" id="MobiDB-lite"/>
    </source>
</evidence>
<feature type="domain" description="Zn(2)-C6 fungal-type" evidence="8">
    <location>
        <begin position="18"/>
        <end position="48"/>
    </location>
</feature>
<evidence type="ECO:0000256" key="6">
    <source>
        <dbReference type="ARBA" id="ARBA00023242"/>
    </source>
</evidence>
<organism evidence="9 10">
    <name type="scientific">Aspergillus pseudoustus</name>
    <dbReference type="NCBI Taxonomy" id="1810923"/>
    <lineage>
        <taxon>Eukaryota</taxon>
        <taxon>Fungi</taxon>
        <taxon>Dikarya</taxon>
        <taxon>Ascomycota</taxon>
        <taxon>Pezizomycotina</taxon>
        <taxon>Eurotiomycetes</taxon>
        <taxon>Eurotiomycetidae</taxon>
        <taxon>Eurotiales</taxon>
        <taxon>Aspergillaceae</taxon>
        <taxon>Aspergillus</taxon>
        <taxon>Aspergillus subgen. Nidulantes</taxon>
    </lineage>
</organism>
<evidence type="ECO:0000256" key="1">
    <source>
        <dbReference type="ARBA" id="ARBA00022723"/>
    </source>
</evidence>
<dbReference type="SMART" id="SM00906">
    <property type="entry name" value="Fungal_trans"/>
    <property type="match status" value="1"/>
</dbReference>
<keyword evidence="2" id="KW-0862">Zinc</keyword>
<dbReference type="InterPro" id="IPR007219">
    <property type="entry name" value="XnlR_reg_dom"/>
</dbReference>
<keyword evidence="1" id="KW-0479">Metal-binding</keyword>
<keyword evidence="4" id="KW-0238">DNA-binding</keyword>
<dbReference type="EMBL" id="JBFXLU010000014">
    <property type="protein sequence ID" value="KAL2854505.1"/>
    <property type="molecule type" value="Genomic_DNA"/>
</dbReference>
<dbReference type="Pfam" id="PF00172">
    <property type="entry name" value="Zn_clus"/>
    <property type="match status" value="1"/>
</dbReference>
<dbReference type="InterPro" id="IPR051430">
    <property type="entry name" value="Fungal_TF_Env_Response"/>
</dbReference>
<keyword evidence="10" id="KW-1185">Reference proteome</keyword>
<evidence type="ECO:0000259" key="8">
    <source>
        <dbReference type="PROSITE" id="PS50048"/>
    </source>
</evidence>
<proteinExistence type="predicted"/>
<dbReference type="InterPro" id="IPR001138">
    <property type="entry name" value="Zn2Cys6_DnaBD"/>
</dbReference>
<evidence type="ECO:0000256" key="3">
    <source>
        <dbReference type="ARBA" id="ARBA00023015"/>
    </source>
</evidence>
<dbReference type="SUPFAM" id="SSF57701">
    <property type="entry name" value="Zn2/Cys6 DNA-binding domain"/>
    <property type="match status" value="1"/>
</dbReference>
<feature type="region of interest" description="Disordered" evidence="7">
    <location>
        <begin position="81"/>
        <end position="120"/>
    </location>
</feature>
<evidence type="ECO:0000256" key="5">
    <source>
        <dbReference type="ARBA" id="ARBA00023163"/>
    </source>
</evidence>
<dbReference type="CDD" id="cd00067">
    <property type="entry name" value="GAL4"/>
    <property type="match status" value="1"/>
</dbReference>
<reference evidence="9 10" key="1">
    <citation type="submission" date="2024-07" db="EMBL/GenBank/DDBJ databases">
        <title>Section-level genome sequencing and comparative genomics of Aspergillus sections Usti and Cavernicolus.</title>
        <authorList>
            <consortium name="Lawrence Berkeley National Laboratory"/>
            <person name="Nybo J.L."/>
            <person name="Vesth T.C."/>
            <person name="Theobald S."/>
            <person name="Frisvad J.C."/>
            <person name="Larsen T.O."/>
            <person name="Kjaerboelling I."/>
            <person name="Rothschild-Mancinelli K."/>
            <person name="Lyhne E.K."/>
            <person name="Kogle M.E."/>
            <person name="Barry K."/>
            <person name="Clum A."/>
            <person name="Na H."/>
            <person name="Ledsgaard L."/>
            <person name="Lin J."/>
            <person name="Lipzen A."/>
            <person name="Kuo A."/>
            <person name="Riley R."/>
            <person name="Mondo S."/>
            <person name="Labutti K."/>
            <person name="Haridas S."/>
            <person name="Pangalinan J."/>
            <person name="Salamov A.A."/>
            <person name="Simmons B.A."/>
            <person name="Magnuson J.K."/>
            <person name="Chen J."/>
            <person name="Drula E."/>
            <person name="Henrissat B."/>
            <person name="Wiebenga A."/>
            <person name="Lubbers R.J."/>
            <person name="Gomes A.C."/>
            <person name="Makela M.R."/>
            <person name="Stajich J."/>
            <person name="Grigoriev I.V."/>
            <person name="Mortensen U.H."/>
            <person name="De Vries R.P."/>
            <person name="Baker S.E."/>
            <person name="Andersen M.R."/>
        </authorList>
    </citation>
    <scope>NUCLEOTIDE SEQUENCE [LARGE SCALE GENOMIC DNA]</scope>
    <source>
        <strain evidence="9 10">CBS 123904</strain>
    </source>
</reference>
<dbReference type="PANTHER" id="PTHR31944:SF131">
    <property type="entry name" value="HEME-RESPONSIVE ZINC FINGER TRANSCRIPTION FACTOR HAP1"/>
    <property type="match status" value="1"/>
</dbReference>
<dbReference type="Gene3D" id="4.10.240.10">
    <property type="entry name" value="Zn(2)-C6 fungal-type DNA-binding domain"/>
    <property type="match status" value="1"/>
</dbReference>
<evidence type="ECO:0000256" key="2">
    <source>
        <dbReference type="ARBA" id="ARBA00022833"/>
    </source>
</evidence>
<accession>A0ABR4KQF4</accession>
<keyword evidence="3" id="KW-0805">Transcription regulation</keyword>
<dbReference type="Proteomes" id="UP001610446">
    <property type="component" value="Unassembled WGS sequence"/>
</dbReference>
<keyword evidence="6" id="KW-0539">Nucleus</keyword>
<evidence type="ECO:0000256" key="4">
    <source>
        <dbReference type="ARBA" id="ARBA00023125"/>
    </source>
</evidence>
<dbReference type="PANTHER" id="PTHR31944">
    <property type="entry name" value="HEME-RESPONSIVE ZINC FINGER TRANSCRIPTION FACTOR HAP1"/>
    <property type="match status" value="1"/>
</dbReference>
<sequence>MQSILLLPEKQRRRPTVSCTLCRKRKIRCNRERPCSNCLRSRSGTCIYESPKHSSPASLNPGHGRGAIPDLEAERVAVDTCSPNTSATGDSYHDPSRSLSGPSQLGTGIHTPASEQSVQDAETARLKLRIRDLERQLETVAQRPTPAPDAGLASGVETTTTRFGGTFHLHYKRDGDGLSEPIVQSVSVKTRMFGQSHWSVGGVLLTHETFTLLEPHLWSQPSKAWTGIEKCKSLARQIKSHRTPVWPLAASKLPSRSVSDTLVTNYLRETESICRILHIPTFTGKYEELWASHTDADAKAALDMPFLMQLKLVLAIGSVTYDETFSLRTSAIHWVHEVENWMSGPKYKARLNIHALQTTLLLLIAQERVGVTGDLPWVSAGALLRKAMYMGLHRDYVHTGQETAGPMLAVEMHRRLWNTILELNLQTSLTSGGAPLISLCDFDTLPPQNLDDDQLDVPGAIPKPTGEFTQASVAIELRRTFPQRLAVVRFLNDLASSGSYEEALQFDTELRAAYRGLTQTLRECSRSDTYASSFDFEIKAIDFIMNRYISALHVPYFAPSLHGPVARRTKYAFSRKTVIDCALKIWRAATSPLHEPLPRLVTCSVGFYPSVAIHAAFLTAIELRAQLQEDDSLCPAPLRPDLWSVLEEAKAWCLRVLAAGETNVKGYLLVSLVAAHVEGVMRGLGKEDMAALLVRAVEGVGEVCVPMLEGLMAGLGADVGGGELLQDHAGSGYGVVDWDFLAPDAAFDFDAEPMSWMFNDDFSPEMSLFG</sequence>
<name>A0ABR4KQF4_9EURO</name>
<gene>
    <name evidence="9" type="ORF">BJY01DRAFT_257922</name>
</gene>
<feature type="compositionally biased region" description="Polar residues" evidence="7">
    <location>
        <begin position="97"/>
        <end position="106"/>
    </location>
</feature>
<protein>
    <recommendedName>
        <fullName evidence="8">Zn(2)-C6 fungal-type domain-containing protein</fullName>
    </recommendedName>
</protein>
<evidence type="ECO:0000313" key="9">
    <source>
        <dbReference type="EMBL" id="KAL2854505.1"/>
    </source>
</evidence>
<comment type="caution">
    <text evidence="9">The sequence shown here is derived from an EMBL/GenBank/DDBJ whole genome shotgun (WGS) entry which is preliminary data.</text>
</comment>
<dbReference type="PROSITE" id="PS00463">
    <property type="entry name" value="ZN2_CY6_FUNGAL_1"/>
    <property type="match status" value="1"/>
</dbReference>